<evidence type="ECO:0000313" key="2">
    <source>
        <dbReference type="EMBL" id="SJZ58074.1"/>
    </source>
</evidence>
<accession>A0A1T4LUD9</accession>
<sequence>MFVFALSLTMAAALVSATAITLHSDLQRAKVKATIRKHQLMR</sequence>
<keyword evidence="3" id="KW-1185">Reference proteome</keyword>
<evidence type="ECO:0000256" key="1">
    <source>
        <dbReference type="SAM" id="SignalP"/>
    </source>
</evidence>
<dbReference type="AlphaFoldDB" id="A0A1T4LUD9"/>
<feature type="chain" id="PRO_5013114884" evidence="1">
    <location>
        <begin position="20"/>
        <end position="42"/>
    </location>
</feature>
<feature type="signal peptide" evidence="1">
    <location>
        <begin position="1"/>
        <end position="19"/>
    </location>
</feature>
<dbReference type="Proteomes" id="UP000190135">
    <property type="component" value="Unassembled WGS sequence"/>
</dbReference>
<evidence type="ECO:0000313" key="3">
    <source>
        <dbReference type="Proteomes" id="UP000190135"/>
    </source>
</evidence>
<gene>
    <name evidence="2" type="ORF">SAMN05428963_101360</name>
</gene>
<name>A0A1T4LUD9_9HYPH</name>
<protein>
    <submittedName>
        <fullName evidence="2">Uncharacterized protein</fullName>
    </submittedName>
</protein>
<dbReference type="RefSeq" id="WP_280949358.1">
    <property type="nucleotide sequence ID" value="NZ_FUXL01000001.1"/>
</dbReference>
<organism evidence="2 3">
    <name type="scientific">Consotaella salsifontis</name>
    <dbReference type="NCBI Taxonomy" id="1365950"/>
    <lineage>
        <taxon>Bacteria</taxon>
        <taxon>Pseudomonadati</taxon>
        <taxon>Pseudomonadota</taxon>
        <taxon>Alphaproteobacteria</taxon>
        <taxon>Hyphomicrobiales</taxon>
        <taxon>Aurantimonadaceae</taxon>
        <taxon>Consotaella</taxon>
    </lineage>
</organism>
<keyword evidence="1" id="KW-0732">Signal</keyword>
<reference evidence="3" key="1">
    <citation type="submission" date="2017-02" db="EMBL/GenBank/DDBJ databases">
        <authorList>
            <person name="Varghese N."/>
            <person name="Submissions S."/>
        </authorList>
    </citation>
    <scope>NUCLEOTIDE SEQUENCE [LARGE SCALE GENOMIC DNA]</scope>
    <source>
        <strain evidence="3">USBA 369</strain>
    </source>
</reference>
<proteinExistence type="predicted"/>
<dbReference type="STRING" id="1365950.SAMN05428963_101360"/>
<dbReference type="EMBL" id="FUXL01000001">
    <property type="protein sequence ID" value="SJZ58074.1"/>
    <property type="molecule type" value="Genomic_DNA"/>
</dbReference>